<dbReference type="SUPFAM" id="SSF53822">
    <property type="entry name" value="Periplasmic binding protein-like I"/>
    <property type="match status" value="1"/>
</dbReference>
<dbReference type="AlphaFoldDB" id="A0A1S8KQ14"/>
<accession>A0A1S8KQ14</accession>
<keyword evidence="3" id="KW-0732">Signal</keyword>
<organism evidence="5 7">
    <name type="scientific">Dolosigranulum pigrum</name>
    <dbReference type="NCBI Taxonomy" id="29394"/>
    <lineage>
        <taxon>Bacteria</taxon>
        <taxon>Bacillati</taxon>
        <taxon>Bacillota</taxon>
        <taxon>Bacilli</taxon>
        <taxon>Lactobacillales</taxon>
        <taxon>Carnobacteriaceae</taxon>
        <taxon>Dolosigranulum</taxon>
    </lineage>
</organism>
<reference evidence="5 7" key="1">
    <citation type="submission" date="2017-01" db="EMBL/GenBank/DDBJ databases">
        <title>Complete Genome Sequence of Dolosigranulum pigrum isolated from a Patient with interstitial lung disease.</title>
        <authorList>
            <person name="Mukhopadhyay R."/>
            <person name="Joaquin J."/>
            <person name="Hogue R."/>
            <person name="Fitzgerald S."/>
            <person name="Jospin G."/>
            <person name="Eisen J.A."/>
            <person name="Chaturvedi V."/>
        </authorList>
    </citation>
    <scope>NUCLEOTIDE SEQUENCE [LARGE SCALE GENOMIC DNA]</scope>
    <source>
        <strain evidence="5 7">15S00348</strain>
    </source>
</reference>
<evidence type="ECO:0000313" key="6">
    <source>
        <dbReference type="EMBL" id="RAN64400.1"/>
    </source>
</evidence>
<comment type="similarity">
    <text evidence="2">Belongs to the bacterial solute-binding protein 2 family.</text>
</comment>
<evidence type="ECO:0000313" key="7">
    <source>
        <dbReference type="Proteomes" id="UP000190409"/>
    </source>
</evidence>
<proteinExistence type="inferred from homology"/>
<dbReference type="Gene3D" id="3.40.50.2300">
    <property type="match status" value="2"/>
</dbReference>
<dbReference type="Pfam" id="PF13407">
    <property type="entry name" value="Peripla_BP_4"/>
    <property type="match status" value="1"/>
</dbReference>
<evidence type="ECO:0000313" key="5">
    <source>
        <dbReference type="EMBL" id="OOL81824.1"/>
    </source>
</evidence>
<comment type="caution">
    <text evidence="5">The sequence shown here is derived from an EMBL/GenBank/DDBJ whole genome shotgun (WGS) entry which is preliminary data.</text>
</comment>
<dbReference type="EMBL" id="MUYF01000003">
    <property type="protein sequence ID" value="OOL81824.1"/>
    <property type="molecule type" value="Genomic_DNA"/>
</dbReference>
<dbReference type="GO" id="GO:0030246">
    <property type="term" value="F:carbohydrate binding"/>
    <property type="evidence" value="ECO:0007669"/>
    <property type="project" value="UniProtKB-ARBA"/>
</dbReference>
<dbReference type="InterPro" id="IPR025997">
    <property type="entry name" value="SBP_2_dom"/>
</dbReference>
<dbReference type="EMBL" id="NAQV01000006">
    <property type="protein sequence ID" value="RAN64400.1"/>
    <property type="molecule type" value="Genomic_DNA"/>
</dbReference>
<sequence length="308" mass="32259">MKKIYSLLIVLIAFVLVGCGGLDTGGGEVSVDEPVEEKQAGDITIGLSVSTLNNPFFGALRDGVVETAEANGSQVQVLDAQDDSATQSNDIDDLIQQNVDILLINPVDSSAIQSAVEAANAAQIPVITIDRSTDGGSILSYIASNNVDGGEMAAEYIVELLGEGANVVQLEGVPGTSAANERGEGFENIANEKLNVLDSQSANFNRAEGLSVMEDMLQSHSEIQAVFAQNDEMALGALEAIESAGKDIVVVGFDGNEDAVSAVEKGQLSGTVAQKPYDMGKIAVETVYKFFSGEAIEEQIDSPLELIK</sequence>
<dbReference type="GO" id="GO:0030313">
    <property type="term" value="C:cell envelope"/>
    <property type="evidence" value="ECO:0007669"/>
    <property type="project" value="UniProtKB-SubCell"/>
</dbReference>
<dbReference type="PROSITE" id="PS51257">
    <property type="entry name" value="PROKAR_LIPOPROTEIN"/>
    <property type="match status" value="1"/>
</dbReference>
<evidence type="ECO:0000256" key="3">
    <source>
        <dbReference type="ARBA" id="ARBA00022729"/>
    </source>
</evidence>
<protein>
    <submittedName>
        <fullName evidence="5">D-ribose ABC transporter substrate-binding protein</fullName>
    </submittedName>
</protein>
<gene>
    <name evidence="6" type="ORF">B8A44_02140</name>
    <name evidence="5" type="ORF">BWX42_09035</name>
</gene>
<feature type="domain" description="Periplasmic binding protein" evidence="4">
    <location>
        <begin position="45"/>
        <end position="294"/>
    </location>
</feature>
<evidence type="ECO:0000256" key="1">
    <source>
        <dbReference type="ARBA" id="ARBA00004196"/>
    </source>
</evidence>
<dbReference type="PANTHER" id="PTHR46847">
    <property type="entry name" value="D-ALLOSE-BINDING PERIPLASMIC PROTEIN-RELATED"/>
    <property type="match status" value="1"/>
</dbReference>
<dbReference type="InterPro" id="IPR028082">
    <property type="entry name" value="Peripla_BP_I"/>
</dbReference>
<dbReference type="CDD" id="cd06323">
    <property type="entry name" value="PBP1_ribose_binding"/>
    <property type="match status" value="1"/>
</dbReference>
<name>A0A1S8KQ14_9LACT</name>
<dbReference type="PANTHER" id="PTHR46847:SF1">
    <property type="entry name" value="D-ALLOSE-BINDING PERIPLASMIC PROTEIN-RELATED"/>
    <property type="match status" value="1"/>
</dbReference>
<dbReference type="Proteomes" id="UP000249099">
    <property type="component" value="Unassembled WGS sequence"/>
</dbReference>
<dbReference type="GeneID" id="42693743"/>
<dbReference type="RefSeq" id="WP_004634917.1">
    <property type="nucleotide sequence ID" value="NZ_CAJHJL010000004.1"/>
</dbReference>
<evidence type="ECO:0000259" key="4">
    <source>
        <dbReference type="Pfam" id="PF13407"/>
    </source>
</evidence>
<evidence type="ECO:0000313" key="8">
    <source>
        <dbReference type="Proteomes" id="UP000249099"/>
    </source>
</evidence>
<comment type="subcellular location">
    <subcellularLocation>
        <location evidence="1">Cell envelope</location>
    </subcellularLocation>
</comment>
<evidence type="ECO:0000256" key="2">
    <source>
        <dbReference type="ARBA" id="ARBA00007639"/>
    </source>
</evidence>
<dbReference type="Proteomes" id="UP000190409">
    <property type="component" value="Unassembled WGS sequence"/>
</dbReference>
<reference evidence="6 8" key="2">
    <citation type="submission" date="2017-03" db="EMBL/GenBank/DDBJ databases">
        <title>wgs assembly of Dolosigranulum pigrum KPL CDC strains.</title>
        <authorList>
            <person name="Brugger S.D."/>
            <person name="Pettigrew M."/>
            <person name="Kong Y."/>
            <person name="Lemon K.P."/>
        </authorList>
    </citation>
    <scope>NUCLEOTIDE SEQUENCE [LARGE SCALE GENOMIC DNA]</scope>
    <source>
        <strain evidence="6 8">KPL1931_CDC4294-98</strain>
    </source>
</reference>
<dbReference type="OrthoDB" id="9814427at2"/>